<name>A0ABV4UB17_9RHOO</name>
<sequence>MGNERQNRLAVLIDADNTSATVARELFAEIAKYGIASVKRIYGDWSSPTLRAWQKILLRHALVPVQQFAYTKGKDATDMGLIIDAMDLLYSGTFDGFCLVSSDSDFTPLAARIRAAGLTVYGFGRQKTPEAFRQACDRFFYVENLKTPADTDNGNTALNTPDTPDAPDGHAPENGRDTGKEADNKDKPTAPTTRQALDAGIRNTLNKAVKNCTDEATGWAFVGQIGTYLSQTLPDFDTRTYGYSQLSKMLKALGGLQFRHDEASRMFCRKIPYGELIKLLANEALPKFQNKQGWAKIHAVEKYVTPRWSFAEYGFDSFADLLDTVHGVEVNDDSLQMPAASPAA</sequence>
<dbReference type="RefSeq" id="WP_418889937.1">
    <property type="nucleotide sequence ID" value="NZ_JBEUWX010000001.1"/>
</dbReference>
<organism evidence="3 4">
    <name type="scientific">Dentiradicibacter hellwigii</name>
    <dbReference type="NCBI Taxonomy" id="3149053"/>
    <lineage>
        <taxon>Bacteria</taxon>
        <taxon>Pseudomonadati</taxon>
        <taxon>Pseudomonadota</taxon>
        <taxon>Betaproteobacteria</taxon>
        <taxon>Rhodocyclales</taxon>
        <taxon>Rhodocyclaceae</taxon>
        <taxon>Dentiradicibacter</taxon>
    </lineage>
</organism>
<dbReference type="InterPro" id="IPR025605">
    <property type="entry name" value="OST-HTH/LOTUS_dom"/>
</dbReference>
<dbReference type="Gene3D" id="3.30.420.610">
    <property type="entry name" value="LOTUS domain-like"/>
    <property type="match status" value="1"/>
</dbReference>
<feature type="compositionally biased region" description="Basic and acidic residues" evidence="1">
    <location>
        <begin position="167"/>
        <end position="188"/>
    </location>
</feature>
<evidence type="ECO:0000259" key="2">
    <source>
        <dbReference type="PROSITE" id="PS51644"/>
    </source>
</evidence>
<protein>
    <submittedName>
        <fullName evidence="3">NYN domain-containing protein</fullName>
    </submittedName>
</protein>
<evidence type="ECO:0000313" key="4">
    <source>
        <dbReference type="Proteomes" id="UP001574673"/>
    </source>
</evidence>
<dbReference type="PROSITE" id="PS51644">
    <property type="entry name" value="HTH_OST"/>
    <property type="match status" value="1"/>
</dbReference>
<comment type="caution">
    <text evidence="3">The sequence shown here is derived from an EMBL/GenBank/DDBJ whole genome shotgun (WGS) entry which is preliminary data.</text>
</comment>
<dbReference type="Pfam" id="PF01936">
    <property type="entry name" value="NYN"/>
    <property type="match status" value="1"/>
</dbReference>
<dbReference type="PANTHER" id="PTHR35811">
    <property type="entry name" value="SLR1870 PROTEIN"/>
    <property type="match status" value="1"/>
</dbReference>
<dbReference type="CDD" id="cd10146">
    <property type="entry name" value="LabA_like_C"/>
    <property type="match status" value="1"/>
</dbReference>
<dbReference type="InterPro" id="IPR041966">
    <property type="entry name" value="LOTUS-like"/>
</dbReference>
<gene>
    <name evidence="3" type="ORF">ABCS64_00215</name>
</gene>
<feature type="domain" description="HTH OST-type" evidence="2">
    <location>
        <begin position="197"/>
        <end position="272"/>
    </location>
</feature>
<keyword evidence="4" id="KW-1185">Reference proteome</keyword>
<proteinExistence type="predicted"/>
<evidence type="ECO:0000313" key="3">
    <source>
        <dbReference type="EMBL" id="MFA9948763.1"/>
    </source>
</evidence>
<dbReference type="Pfam" id="PF12872">
    <property type="entry name" value="OST-HTH"/>
    <property type="match status" value="2"/>
</dbReference>
<dbReference type="PANTHER" id="PTHR35811:SF1">
    <property type="entry name" value="HTH OST-TYPE DOMAIN-CONTAINING PROTEIN"/>
    <property type="match status" value="1"/>
</dbReference>
<dbReference type="InterPro" id="IPR021139">
    <property type="entry name" value="NYN"/>
</dbReference>
<dbReference type="EMBL" id="JBEUWX010000001">
    <property type="protein sequence ID" value="MFA9948763.1"/>
    <property type="molecule type" value="Genomic_DNA"/>
</dbReference>
<accession>A0ABV4UB17</accession>
<reference evidence="4" key="1">
    <citation type="submission" date="2024-06" db="EMBL/GenBank/DDBJ databases">
        <title>Radixoralia hellwigii gen. nov., sp nov., isolated from a root canal in the human oral cavity.</title>
        <authorList>
            <person name="Bartsch S."/>
            <person name="Wittmer A."/>
            <person name="Schulz A.-K."/>
            <person name="Neumann-Schaal M."/>
            <person name="Wolf J."/>
            <person name="Gronow S."/>
            <person name="Tennert C."/>
            <person name="Haecker G."/>
            <person name="Cieplik F."/>
            <person name="Al-Ahmad A."/>
        </authorList>
    </citation>
    <scope>NUCLEOTIDE SEQUENCE [LARGE SCALE GENOMIC DNA]</scope>
    <source>
        <strain evidence="4">Wk13</strain>
    </source>
</reference>
<dbReference type="Proteomes" id="UP001574673">
    <property type="component" value="Unassembled WGS sequence"/>
</dbReference>
<dbReference type="CDD" id="cd11297">
    <property type="entry name" value="PIN_LabA-like_N_1"/>
    <property type="match status" value="1"/>
</dbReference>
<dbReference type="Gene3D" id="3.40.50.1010">
    <property type="entry name" value="5'-nuclease"/>
    <property type="match status" value="1"/>
</dbReference>
<evidence type="ECO:0000256" key="1">
    <source>
        <dbReference type="SAM" id="MobiDB-lite"/>
    </source>
</evidence>
<feature type="compositionally biased region" description="Polar residues" evidence="1">
    <location>
        <begin position="150"/>
        <end position="162"/>
    </location>
</feature>
<feature type="region of interest" description="Disordered" evidence="1">
    <location>
        <begin position="150"/>
        <end position="199"/>
    </location>
</feature>